<reference evidence="2" key="2">
    <citation type="submission" date="2020-11" db="EMBL/GenBank/DDBJ databases">
        <authorList>
            <person name="McCartney M.A."/>
            <person name="Auch B."/>
            <person name="Kono T."/>
            <person name="Mallez S."/>
            <person name="Becker A."/>
            <person name="Gohl D.M."/>
            <person name="Silverstein K.A.T."/>
            <person name="Koren S."/>
            <person name="Bechman K.B."/>
            <person name="Herman A."/>
            <person name="Abrahante J.E."/>
            <person name="Garbe J."/>
        </authorList>
    </citation>
    <scope>NUCLEOTIDE SEQUENCE</scope>
    <source>
        <strain evidence="2">Duluth1</strain>
        <tissue evidence="2">Whole animal</tissue>
    </source>
</reference>
<feature type="region of interest" description="Disordered" evidence="1">
    <location>
        <begin position="1"/>
        <end position="24"/>
    </location>
</feature>
<keyword evidence="3" id="KW-1185">Reference proteome</keyword>
<evidence type="ECO:0000313" key="2">
    <source>
        <dbReference type="EMBL" id="KAH3850111.1"/>
    </source>
</evidence>
<sequence>MESLRTGELEDPILRGSPSQATGGHPFRFVKRSSEAHNTTASAIKSRRKRPGCVRSPVPVLWTCNTRLVLRQDAACPSE</sequence>
<dbReference type="AlphaFoldDB" id="A0A9D4R046"/>
<proteinExistence type="predicted"/>
<gene>
    <name evidence="2" type="ORF">DPMN_092517</name>
</gene>
<accession>A0A9D4R046</accession>
<reference evidence="2" key="1">
    <citation type="journal article" date="2019" name="bioRxiv">
        <title>The Genome of the Zebra Mussel, Dreissena polymorpha: A Resource for Invasive Species Research.</title>
        <authorList>
            <person name="McCartney M.A."/>
            <person name="Auch B."/>
            <person name="Kono T."/>
            <person name="Mallez S."/>
            <person name="Zhang Y."/>
            <person name="Obille A."/>
            <person name="Becker A."/>
            <person name="Abrahante J.E."/>
            <person name="Garbe J."/>
            <person name="Badalamenti J.P."/>
            <person name="Herman A."/>
            <person name="Mangelson H."/>
            <person name="Liachko I."/>
            <person name="Sullivan S."/>
            <person name="Sone E.D."/>
            <person name="Koren S."/>
            <person name="Silverstein K.A.T."/>
            <person name="Beckman K.B."/>
            <person name="Gohl D.M."/>
        </authorList>
    </citation>
    <scope>NUCLEOTIDE SEQUENCE</scope>
    <source>
        <strain evidence="2">Duluth1</strain>
        <tissue evidence="2">Whole animal</tissue>
    </source>
</reference>
<evidence type="ECO:0000256" key="1">
    <source>
        <dbReference type="SAM" id="MobiDB-lite"/>
    </source>
</evidence>
<comment type="caution">
    <text evidence="2">The sequence shown here is derived from an EMBL/GenBank/DDBJ whole genome shotgun (WGS) entry which is preliminary data.</text>
</comment>
<dbReference type="EMBL" id="JAIWYP010000003">
    <property type="protein sequence ID" value="KAH3850111.1"/>
    <property type="molecule type" value="Genomic_DNA"/>
</dbReference>
<name>A0A9D4R046_DREPO</name>
<dbReference type="Proteomes" id="UP000828390">
    <property type="component" value="Unassembled WGS sequence"/>
</dbReference>
<evidence type="ECO:0000313" key="3">
    <source>
        <dbReference type="Proteomes" id="UP000828390"/>
    </source>
</evidence>
<protein>
    <submittedName>
        <fullName evidence="2">Uncharacterized protein</fullName>
    </submittedName>
</protein>
<organism evidence="2 3">
    <name type="scientific">Dreissena polymorpha</name>
    <name type="common">Zebra mussel</name>
    <name type="synonym">Mytilus polymorpha</name>
    <dbReference type="NCBI Taxonomy" id="45954"/>
    <lineage>
        <taxon>Eukaryota</taxon>
        <taxon>Metazoa</taxon>
        <taxon>Spiralia</taxon>
        <taxon>Lophotrochozoa</taxon>
        <taxon>Mollusca</taxon>
        <taxon>Bivalvia</taxon>
        <taxon>Autobranchia</taxon>
        <taxon>Heteroconchia</taxon>
        <taxon>Euheterodonta</taxon>
        <taxon>Imparidentia</taxon>
        <taxon>Neoheterodontei</taxon>
        <taxon>Myida</taxon>
        <taxon>Dreissenoidea</taxon>
        <taxon>Dreissenidae</taxon>
        <taxon>Dreissena</taxon>
    </lineage>
</organism>